<dbReference type="RefSeq" id="WP_055173646.1">
    <property type="nucleotide sequence ID" value="NZ_CAXSUM010000017.1"/>
</dbReference>
<dbReference type="GO" id="GO:0008417">
    <property type="term" value="F:fucosyltransferase activity"/>
    <property type="evidence" value="ECO:0007669"/>
    <property type="project" value="InterPro"/>
</dbReference>
<dbReference type="PANTHER" id="PTHR11929:SF194">
    <property type="entry name" value="ALPHA-(1,3)-FUCOSYLTRANSFERASE 10"/>
    <property type="match status" value="1"/>
</dbReference>
<evidence type="ECO:0000256" key="3">
    <source>
        <dbReference type="ARBA" id="ARBA00022679"/>
    </source>
</evidence>
<dbReference type="Gene3D" id="3.40.50.11660">
    <property type="entry name" value="Glycosyl transferase family 10, C-terminal domain"/>
    <property type="match status" value="1"/>
</dbReference>
<evidence type="ECO:0000256" key="1">
    <source>
        <dbReference type="ARBA" id="ARBA00008919"/>
    </source>
</evidence>
<evidence type="ECO:0000259" key="4">
    <source>
        <dbReference type="Pfam" id="PF00852"/>
    </source>
</evidence>
<dbReference type="InterPro" id="IPR001503">
    <property type="entry name" value="Glyco_trans_10"/>
</dbReference>
<proteinExistence type="inferred from homology"/>
<dbReference type="Proteomes" id="UP000284689">
    <property type="component" value="Unassembled WGS sequence"/>
</dbReference>
<evidence type="ECO:0000313" key="9">
    <source>
        <dbReference type="Proteomes" id="UP000284689"/>
    </source>
</evidence>
<dbReference type="Proteomes" id="UP000095657">
    <property type="component" value="Unassembled WGS sequence"/>
</dbReference>
<evidence type="ECO:0000256" key="2">
    <source>
        <dbReference type="ARBA" id="ARBA00022676"/>
    </source>
</evidence>
<protein>
    <submittedName>
        <fullName evidence="6">Glycosyltransferase family 10</fullName>
    </submittedName>
    <submittedName>
        <fullName evidence="5">Putative fucosyltransferase</fullName>
    </submittedName>
</protein>
<evidence type="ECO:0000313" key="7">
    <source>
        <dbReference type="EMBL" id="RHD41436.1"/>
    </source>
</evidence>
<dbReference type="InterPro" id="IPR038577">
    <property type="entry name" value="GT10-like_C_sf"/>
</dbReference>
<keyword evidence="3 5" id="KW-0808">Transferase</keyword>
<evidence type="ECO:0000313" key="8">
    <source>
        <dbReference type="Proteomes" id="UP000095657"/>
    </source>
</evidence>
<comment type="similarity">
    <text evidence="1">Belongs to the glycosyltransferase 10 family.</text>
</comment>
<dbReference type="GO" id="GO:0016020">
    <property type="term" value="C:membrane"/>
    <property type="evidence" value="ECO:0007669"/>
    <property type="project" value="InterPro"/>
</dbReference>
<dbReference type="PANTHER" id="PTHR11929">
    <property type="entry name" value="ALPHA- 1,3 -FUCOSYLTRANSFERASE"/>
    <property type="match status" value="1"/>
</dbReference>
<dbReference type="SUPFAM" id="SSF53756">
    <property type="entry name" value="UDP-Glycosyltransferase/glycogen phosphorylase"/>
    <property type="match status" value="1"/>
</dbReference>
<name>A0A174TUB1_9BACE</name>
<evidence type="ECO:0000313" key="6">
    <source>
        <dbReference type="EMBL" id="MDO6360372.1"/>
    </source>
</evidence>
<keyword evidence="2 5" id="KW-0328">Glycosyltransferase</keyword>
<dbReference type="AlphaFoldDB" id="A0A174TUB1"/>
<dbReference type="EMBL" id="JAUONL010000039">
    <property type="protein sequence ID" value="MDO6360372.1"/>
    <property type="molecule type" value="Genomic_DNA"/>
</dbReference>
<dbReference type="STRING" id="47678.ERS852494_03985"/>
<gene>
    <name evidence="7" type="ORF">DW794_21220</name>
    <name evidence="5" type="ORF">ERS852494_03985</name>
    <name evidence="6" type="ORF">Q4469_22270</name>
</gene>
<organism evidence="5 8">
    <name type="scientific">Bacteroides caccae</name>
    <dbReference type="NCBI Taxonomy" id="47678"/>
    <lineage>
        <taxon>Bacteria</taxon>
        <taxon>Pseudomonadati</taxon>
        <taxon>Bacteroidota</taxon>
        <taxon>Bacteroidia</taxon>
        <taxon>Bacteroidales</taxon>
        <taxon>Bacteroidaceae</taxon>
        <taxon>Bacteroides</taxon>
    </lineage>
</organism>
<dbReference type="Proteomes" id="UP001170023">
    <property type="component" value="Unassembled WGS sequence"/>
</dbReference>
<feature type="domain" description="Fucosyltransferase C-terminal" evidence="4">
    <location>
        <begin position="207"/>
        <end position="296"/>
    </location>
</feature>
<dbReference type="InterPro" id="IPR055270">
    <property type="entry name" value="Glyco_tran_10_C"/>
</dbReference>
<reference evidence="6" key="3">
    <citation type="submission" date="2023-07" db="EMBL/GenBank/DDBJ databases">
        <title>Whole Genome Sequencing of Colonoscopy isolates.</title>
        <authorList>
            <person name="Surve S.V."/>
            <person name="Valls R.A."/>
            <person name="Barrak K.E."/>
            <person name="Gardner T.B."/>
            <person name="O'Toole G.A."/>
        </authorList>
    </citation>
    <scope>NUCLEOTIDE SEQUENCE</scope>
    <source>
        <strain evidence="6">GP0119</strain>
    </source>
</reference>
<reference evidence="7 9" key="2">
    <citation type="submission" date="2018-08" db="EMBL/GenBank/DDBJ databases">
        <title>A genome reference for cultivated species of the human gut microbiota.</title>
        <authorList>
            <person name="Zou Y."/>
            <person name="Xue W."/>
            <person name="Luo G."/>
        </authorList>
    </citation>
    <scope>NUCLEOTIDE SEQUENCE [LARGE SCALE GENOMIC DNA]</scope>
    <source>
        <strain evidence="7 9">AM31-16AC</strain>
    </source>
</reference>
<dbReference type="EMBL" id="QSJD01000057">
    <property type="protein sequence ID" value="RHD41436.1"/>
    <property type="molecule type" value="Genomic_DNA"/>
</dbReference>
<dbReference type="Pfam" id="PF00852">
    <property type="entry name" value="Glyco_transf_10"/>
    <property type="match status" value="1"/>
</dbReference>
<reference evidence="5 8" key="1">
    <citation type="submission" date="2015-09" db="EMBL/GenBank/DDBJ databases">
        <authorList>
            <consortium name="Pathogen Informatics"/>
        </authorList>
    </citation>
    <scope>NUCLEOTIDE SEQUENCE [LARGE SCALE GENOMIC DNA]</scope>
    <source>
        <strain evidence="5 8">2789STDY5834880</strain>
    </source>
</reference>
<accession>A0A174TUB1</accession>
<dbReference type="EMBL" id="CZAI01000012">
    <property type="protein sequence ID" value="CUQ11125.1"/>
    <property type="molecule type" value="Genomic_DNA"/>
</dbReference>
<evidence type="ECO:0000313" key="5">
    <source>
        <dbReference type="EMBL" id="CUQ11125.1"/>
    </source>
</evidence>
<sequence length="361" mass="42758">MKIAIVPFHSGLANDILFDKDNESTNSDDLITPYYYIKQEYEKRGVSINTLDQYNTLDSLDCVLFFKLDYNELIRCIKSKVKRLYYFAWEPEVVDNHHSKKNLAKLEPFFNVIFTWNDDIVDGNKYLKINYPYHFTNVIECPTRENFEKRNLLVNISGNKISFQHNELYSVRRKVISFYNKYSCTYFSLYGRGWLKNLRVYKGVCISKKKVYTQFKFALCLENMCNVNGYVTEKIFDCFTAGIVPVYWGASNIEKYIPKQCFISYTDFSSIDDLNHFLINMSYEEYCNYICHIKEYLQSSAKSVFEYKYFMRQLDSALISNIERECNNEVALAFYSILQNISRKPKALFNLTTKLIVDYCM</sequence>